<dbReference type="Gene3D" id="3.30.200.20">
    <property type="entry name" value="Phosphorylase Kinase, domain 1"/>
    <property type="match status" value="1"/>
</dbReference>
<evidence type="ECO:0000259" key="6">
    <source>
        <dbReference type="PROSITE" id="PS50011"/>
    </source>
</evidence>
<dbReference type="SMART" id="SM00220">
    <property type="entry name" value="S_TKc"/>
    <property type="match status" value="1"/>
</dbReference>
<dbReference type="InterPro" id="IPR011009">
    <property type="entry name" value="Kinase-like_dom_sf"/>
</dbReference>
<name>A0A918LNT2_9ACTN</name>
<dbReference type="RefSeq" id="WP_189201255.1">
    <property type="nucleotide sequence ID" value="NZ_BMQQ01000006.1"/>
</dbReference>
<keyword evidence="1" id="KW-0808">Transferase</keyword>
<dbReference type="EMBL" id="BMQQ01000006">
    <property type="protein sequence ID" value="GGT27468.1"/>
    <property type="molecule type" value="Genomic_DNA"/>
</dbReference>
<dbReference type="GO" id="GO:0005524">
    <property type="term" value="F:ATP binding"/>
    <property type="evidence" value="ECO:0007669"/>
    <property type="project" value="UniProtKB-UniRule"/>
</dbReference>
<dbReference type="InterPro" id="IPR000719">
    <property type="entry name" value="Prot_kinase_dom"/>
</dbReference>
<gene>
    <name evidence="7" type="ORF">GCM10014713_20950</name>
</gene>
<dbReference type="InterPro" id="IPR008271">
    <property type="entry name" value="Ser/Thr_kinase_AS"/>
</dbReference>
<feature type="domain" description="Protein kinase" evidence="6">
    <location>
        <begin position="15"/>
        <end position="264"/>
    </location>
</feature>
<dbReference type="GO" id="GO:0004674">
    <property type="term" value="F:protein serine/threonine kinase activity"/>
    <property type="evidence" value="ECO:0007669"/>
    <property type="project" value="TreeGrafter"/>
</dbReference>
<feature type="binding site" evidence="5">
    <location>
        <position position="43"/>
    </location>
    <ligand>
        <name>ATP</name>
        <dbReference type="ChEBI" id="CHEBI:30616"/>
    </ligand>
</feature>
<dbReference type="InterPro" id="IPR011047">
    <property type="entry name" value="Quinoprotein_ADH-like_sf"/>
</dbReference>
<dbReference type="SUPFAM" id="SSF50998">
    <property type="entry name" value="Quinoprotein alcohol dehydrogenase-like"/>
    <property type="match status" value="2"/>
</dbReference>
<dbReference type="InterPro" id="IPR017441">
    <property type="entry name" value="Protein_kinase_ATP_BS"/>
</dbReference>
<keyword evidence="3" id="KW-0418">Kinase</keyword>
<dbReference type="PANTHER" id="PTHR43289:SF34">
    <property type="entry name" value="SERINE_THREONINE-PROTEIN KINASE YBDM-RELATED"/>
    <property type="match status" value="1"/>
</dbReference>
<sequence length="699" mass="73472">MDPLGTGDPLRLGPYRLLGVLGEGGMGKVYFAQDGAGRPAAVKVLRPELAHDRHLAQRFVREAQMAQAVTSKGVARVLGAQTEGGRLWIACEFLAGPTLDEAIRAYGPMDEASLRVLASALARTLQDIHVAGLIHRDLKPANIVLTSAGPRVIDFGIARPEHGLTLTTTGQIPVTPGYGAPEQVLGQRVGPPSDVFSLGAVLVYAAGGRRAFDGAHVAAVQYEVVHGTPDLSHVPPHLHPLIGPCLAKDAAARPTPALIAEAFVPPKGAERAWRQGPLASDIKTRESTVRQITVVPKSGGVSRRRLIGALAAGGGVLAAGGGGTAWWLMRGGDTGPGGTAKLGPFDIPPAVTTPEARILDPNKGEVALGIDAPELIPLWQVDGVADDSPPPKPIRDVIVVGRRGGGLAALSVVDGKERWKATGVDATGRYLSLDDQLVAAVGKNGALLTFVASTGEPKWTAPDAEARSVLAADDEAVYVVTKAGKLRSISREDAKIRWTVSSPVRLDTDIRPRGAASLGRLVLCAESGTILAVDTRDGRKAWTFESGAKVLFAPVINGDRVFFGGKNLTSRQLADGKEIWTTKPSKDAWDRPEAWSVPNVVDGAVYAMCGVFVQRVRRTDGALLWQSGSAIGDPKSPVLLQGTHAWILDVLPEVIMVSLEGGRSMLTYRPKGDVTGFNADGNRVFVMTKGGGLTALPVV</sequence>
<evidence type="ECO:0000313" key="8">
    <source>
        <dbReference type="Proteomes" id="UP000619486"/>
    </source>
</evidence>
<evidence type="ECO:0000256" key="5">
    <source>
        <dbReference type="PROSITE-ProRule" id="PRU10141"/>
    </source>
</evidence>
<dbReference type="InterPro" id="IPR018391">
    <property type="entry name" value="PQQ_b-propeller_rpt"/>
</dbReference>
<dbReference type="Gene3D" id="1.10.510.10">
    <property type="entry name" value="Transferase(Phosphotransferase) domain 1"/>
    <property type="match status" value="1"/>
</dbReference>
<dbReference type="SUPFAM" id="SSF56112">
    <property type="entry name" value="Protein kinase-like (PK-like)"/>
    <property type="match status" value="1"/>
</dbReference>
<evidence type="ECO:0000256" key="4">
    <source>
        <dbReference type="ARBA" id="ARBA00022840"/>
    </source>
</evidence>
<dbReference type="Pfam" id="PF13360">
    <property type="entry name" value="PQQ_2"/>
    <property type="match status" value="1"/>
</dbReference>
<dbReference type="Pfam" id="PF00069">
    <property type="entry name" value="Pkinase"/>
    <property type="match status" value="1"/>
</dbReference>
<reference evidence="7" key="1">
    <citation type="journal article" date="2014" name="Int. J. Syst. Evol. Microbiol.">
        <title>Complete genome sequence of Corynebacterium casei LMG S-19264T (=DSM 44701T), isolated from a smear-ripened cheese.</title>
        <authorList>
            <consortium name="US DOE Joint Genome Institute (JGI-PGF)"/>
            <person name="Walter F."/>
            <person name="Albersmeier A."/>
            <person name="Kalinowski J."/>
            <person name="Ruckert C."/>
        </authorList>
    </citation>
    <scope>NUCLEOTIDE SEQUENCE</scope>
    <source>
        <strain evidence="7">JCM 3172</strain>
    </source>
</reference>
<reference evidence="7" key="2">
    <citation type="submission" date="2020-09" db="EMBL/GenBank/DDBJ databases">
        <authorList>
            <person name="Sun Q."/>
            <person name="Ohkuma M."/>
        </authorList>
    </citation>
    <scope>NUCLEOTIDE SEQUENCE</scope>
    <source>
        <strain evidence="7">JCM 3172</strain>
    </source>
</reference>
<evidence type="ECO:0000313" key="7">
    <source>
        <dbReference type="EMBL" id="GGT27468.1"/>
    </source>
</evidence>
<protein>
    <recommendedName>
        <fullName evidence="6">Protein kinase domain-containing protein</fullName>
    </recommendedName>
</protein>
<dbReference type="Proteomes" id="UP000619486">
    <property type="component" value="Unassembled WGS sequence"/>
</dbReference>
<proteinExistence type="predicted"/>
<evidence type="ECO:0000256" key="1">
    <source>
        <dbReference type="ARBA" id="ARBA00022679"/>
    </source>
</evidence>
<keyword evidence="4 5" id="KW-0067">ATP-binding</keyword>
<dbReference type="CDD" id="cd14014">
    <property type="entry name" value="STKc_PknB_like"/>
    <property type="match status" value="1"/>
</dbReference>
<organism evidence="7 8">
    <name type="scientific">Streptomyces purpureus</name>
    <dbReference type="NCBI Taxonomy" id="1951"/>
    <lineage>
        <taxon>Bacteria</taxon>
        <taxon>Bacillati</taxon>
        <taxon>Actinomycetota</taxon>
        <taxon>Actinomycetes</taxon>
        <taxon>Kitasatosporales</taxon>
        <taxon>Streptomycetaceae</taxon>
        <taxon>Streptomyces</taxon>
    </lineage>
</organism>
<dbReference type="SMART" id="SM00564">
    <property type="entry name" value="PQQ"/>
    <property type="match status" value="4"/>
</dbReference>
<dbReference type="PROSITE" id="PS50011">
    <property type="entry name" value="PROTEIN_KINASE_DOM"/>
    <property type="match status" value="1"/>
</dbReference>
<evidence type="ECO:0000256" key="3">
    <source>
        <dbReference type="ARBA" id="ARBA00022777"/>
    </source>
</evidence>
<dbReference type="InterPro" id="IPR015943">
    <property type="entry name" value="WD40/YVTN_repeat-like_dom_sf"/>
</dbReference>
<dbReference type="PROSITE" id="PS00108">
    <property type="entry name" value="PROTEIN_KINASE_ST"/>
    <property type="match status" value="1"/>
</dbReference>
<dbReference type="PANTHER" id="PTHR43289">
    <property type="entry name" value="MITOGEN-ACTIVATED PROTEIN KINASE KINASE KINASE 20-RELATED"/>
    <property type="match status" value="1"/>
</dbReference>
<dbReference type="PROSITE" id="PS00107">
    <property type="entry name" value="PROTEIN_KINASE_ATP"/>
    <property type="match status" value="1"/>
</dbReference>
<dbReference type="AlphaFoldDB" id="A0A918LNT2"/>
<comment type="caution">
    <text evidence="7">The sequence shown here is derived from an EMBL/GenBank/DDBJ whole genome shotgun (WGS) entry which is preliminary data.</text>
</comment>
<dbReference type="InterPro" id="IPR002372">
    <property type="entry name" value="PQQ_rpt_dom"/>
</dbReference>
<dbReference type="Gene3D" id="2.130.10.10">
    <property type="entry name" value="YVTN repeat-like/Quinoprotein amine dehydrogenase"/>
    <property type="match status" value="2"/>
</dbReference>
<keyword evidence="8" id="KW-1185">Reference proteome</keyword>
<accession>A0A918LNT2</accession>
<evidence type="ECO:0000256" key="2">
    <source>
        <dbReference type="ARBA" id="ARBA00022741"/>
    </source>
</evidence>
<keyword evidence="2 5" id="KW-0547">Nucleotide-binding</keyword>